<comment type="similarity">
    <text evidence="1">Belongs to the peptidase A1 family.</text>
</comment>
<evidence type="ECO:0000313" key="5">
    <source>
        <dbReference type="Proteomes" id="UP000481861"/>
    </source>
</evidence>
<evidence type="ECO:0000256" key="1">
    <source>
        <dbReference type="ARBA" id="ARBA00007447"/>
    </source>
</evidence>
<dbReference type="PROSITE" id="PS51767">
    <property type="entry name" value="PEPTIDASE_A1"/>
    <property type="match status" value="1"/>
</dbReference>
<dbReference type="Pfam" id="PF00026">
    <property type="entry name" value="Asp"/>
    <property type="match status" value="1"/>
</dbReference>
<dbReference type="OrthoDB" id="15189at2759"/>
<evidence type="ECO:0000256" key="2">
    <source>
        <dbReference type="SAM" id="SignalP"/>
    </source>
</evidence>
<dbReference type="InterPro" id="IPR021109">
    <property type="entry name" value="Peptidase_aspartic_dom_sf"/>
</dbReference>
<name>A0A7C8ME34_9PLEO</name>
<dbReference type="Gene3D" id="2.40.70.10">
    <property type="entry name" value="Acid Proteases"/>
    <property type="match status" value="2"/>
</dbReference>
<dbReference type="SUPFAM" id="SSF50630">
    <property type="entry name" value="Acid proteases"/>
    <property type="match status" value="1"/>
</dbReference>
<dbReference type="CDD" id="cd05471">
    <property type="entry name" value="pepsin_like"/>
    <property type="match status" value="1"/>
</dbReference>
<keyword evidence="2" id="KW-0732">Signal</keyword>
<gene>
    <name evidence="4" type="ORF">BDV95DRAFT_666274</name>
</gene>
<proteinExistence type="inferred from homology"/>
<protein>
    <submittedName>
        <fullName evidence="4">Aspartic peptidase domain-containing protein</fullName>
    </submittedName>
</protein>
<dbReference type="InterPro" id="IPR034164">
    <property type="entry name" value="Pepsin-like_dom"/>
</dbReference>
<dbReference type="EMBL" id="JAADJZ010000006">
    <property type="protein sequence ID" value="KAF2874395.1"/>
    <property type="molecule type" value="Genomic_DNA"/>
</dbReference>
<dbReference type="PANTHER" id="PTHR47966">
    <property type="entry name" value="BETA-SITE APP-CLEAVING ENZYME, ISOFORM A-RELATED"/>
    <property type="match status" value="1"/>
</dbReference>
<organism evidence="4 5">
    <name type="scientific">Massariosphaeria phaeospora</name>
    <dbReference type="NCBI Taxonomy" id="100035"/>
    <lineage>
        <taxon>Eukaryota</taxon>
        <taxon>Fungi</taxon>
        <taxon>Dikarya</taxon>
        <taxon>Ascomycota</taxon>
        <taxon>Pezizomycotina</taxon>
        <taxon>Dothideomycetes</taxon>
        <taxon>Pleosporomycetidae</taxon>
        <taxon>Pleosporales</taxon>
        <taxon>Pleosporales incertae sedis</taxon>
        <taxon>Massariosphaeria</taxon>
    </lineage>
</organism>
<dbReference type="InterPro" id="IPR033121">
    <property type="entry name" value="PEPTIDASE_A1"/>
</dbReference>
<keyword evidence="5" id="KW-1185">Reference proteome</keyword>
<dbReference type="AlphaFoldDB" id="A0A7C8ME34"/>
<accession>A0A7C8ME34</accession>
<dbReference type="GO" id="GO:0006508">
    <property type="term" value="P:proteolysis"/>
    <property type="evidence" value="ECO:0007669"/>
    <property type="project" value="InterPro"/>
</dbReference>
<sequence length="387" mass="42579">MLGLLACILSLANSPMLLVDAAVVPQNDPLVFNFTVHPQNHGTSVRRRAEPEAAIPLTYYRPRLGIDMSIEGTKFHLNVDTGSWETWVARSTFVCADIDNFDEDLDQEDCGIETETYKGKVVKLSGTEQKNADMTYASGERVQMTFSRKDVVLGKDQKVQNARVGFASRLAWEGDGRFAGVFGLDWESTTPSLWQYMCKQKGLPLQFTIATNREKDAKANGGSLSIGGTLGIAASEWTSVKTAQDEGWVIGELTAKWDSGAKEGNTIKGEILIDSGNAYIMLPNEIIEDFTSAFCPPPFLMGGEGGYWMIDCNSESPENLIIQIGGKDFAIPVRDNIIAAHGNACMWKMSGADNYEFDAALGIPFMRHAYVNFNSESRTIGFAQRNY</sequence>
<feature type="signal peptide" evidence="2">
    <location>
        <begin position="1"/>
        <end position="21"/>
    </location>
</feature>
<comment type="caution">
    <text evidence="4">The sequence shown here is derived from an EMBL/GenBank/DDBJ whole genome shotgun (WGS) entry which is preliminary data.</text>
</comment>
<dbReference type="Proteomes" id="UP000481861">
    <property type="component" value="Unassembled WGS sequence"/>
</dbReference>
<feature type="domain" description="Peptidase A1" evidence="3">
    <location>
        <begin position="60"/>
        <end position="383"/>
    </location>
</feature>
<dbReference type="InterPro" id="IPR001461">
    <property type="entry name" value="Aspartic_peptidase_A1"/>
</dbReference>
<dbReference type="GO" id="GO:0004190">
    <property type="term" value="F:aspartic-type endopeptidase activity"/>
    <property type="evidence" value="ECO:0007669"/>
    <property type="project" value="InterPro"/>
</dbReference>
<reference evidence="4 5" key="1">
    <citation type="submission" date="2020-01" db="EMBL/GenBank/DDBJ databases">
        <authorList>
            <consortium name="DOE Joint Genome Institute"/>
            <person name="Haridas S."/>
            <person name="Albert R."/>
            <person name="Binder M."/>
            <person name="Bloem J."/>
            <person name="Labutti K."/>
            <person name="Salamov A."/>
            <person name="Andreopoulos B."/>
            <person name="Baker S.E."/>
            <person name="Barry K."/>
            <person name="Bills G."/>
            <person name="Bluhm B.H."/>
            <person name="Cannon C."/>
            <person name="Castanera R."/>
            <person name="Culley D.E."/>
            <person name="Daum C."/>
            <person name="Ezra D."/>
            <person name="Gonzalez J.B."/>
            <person name="Henrissat B."/>
            <person name="Kuo A."/>
            <person name="Liang C."/>
            <person name="Lipzen A."/>
            <person name="Lutzoni F."/>
            <person name="Magnuson J."/>
            <person name="Mondo S."/>
            <person name="Nolan M."/>
            <person name="Ohm R."/>
            <person name="Pangilinan J."/>
            <person name="Park H.-J.H."/>
            <person name="Ramirez L."/>
            <person name="Alfaro M."/>
            <person name="Sun H."/>
            <person name="Tritt A."/>
            <person name="Yoshinaga Y."/>
            <person name="Zwiers L.-H.L."/>
            <person name="Turgeon B.G."/>
            <person name="Goodwin S.B."/>
            <person name="Spatafora J.W."/>
            <person name="Crous P.W."/>
            <person name="Grigoriev I.V."/>
        </authorList>
    </citation>
    <scope>NUCLEOTIDE SEQUENCE [LARGE SCALE GENOMIC DNA]</scope>
    <source>
        <strain evidence="4 5">CBS 611.86</strain>
    </source>
</reference>
<dbReference type="PANTHER" id="PTHR47966:SF51">
    <property type="entry name" value="BETA-SITE APP-CLEAVING ENZYME, ISOFORM A-RELATED"/>
    <property type="match status" value="1"/>
</dbReference>
<evidence type="ECO:0000313" key="4">
    <source>
        <dbReference type="EMBL" id="KAF2874395.1"/>
    </source>
</evidence>
<feature type="chain" id="PRO_5028999869" evidence="2">
    <location>
        <begin position="22"/>
        <end position="387"/>
    </location>
</feature>
<evidence type="ECO:0000259" key="3">
    <source>
        <dbReference type="PROSITE" id="PS51767"/>
    </source>
</evidence>